<evidence type="ECO:0000256" key="2">
    <source>
        <dbReference type="SAM" id="SignalP"/>
    </source>
</evidence>
<protein>
    <recommendedName>
        <fullName evidence="5">Ser-Thr-rich glycosyl-phosphatidyl-inositol-anchored membrane family-domain-containing protein</fullName>
    </recommendedName>
</protein>
<evidence type="ECO:0000313" key="4">
    <source>
        <dbReference type="Proteomes" id="UP000193467"/>
    </source>
</evidence>
<dbReference type="AlphaFoldDB" id="A0A1Y2G494"/>
<name>A0A1Y2G494_9BASI</name>
<dbReference type="STRING" id="106004.A0A1Y2G494"/>
<feature type="region of interest" description="Disordered" evidence="1">
    <location>
        <begin position="139"/>
        <end position="209"/>
    </location>
</feature>
<dbReference type="OrthoDB" id="2537269at2759"/>
<reference evidence="3 4" key="1">
    <citation type="submission" date="2016-07" db="EMBL/GenBank/DDBJ databases">
        <title>Pervasive Adenine N6-methylation of Active Genes in Fungi.</title>
        <authorList>
            <consortium name="DOE Joint Genome Institute"/>
            <person name="Mondo S.J."/>
            <person name="Dannebaum R.O."/>
            <person name="Kuo R.C."/>
            <person name="Labutti K."/>
            <person name="Haridas S."/>
            <person name="Kuo A."/>
            <person name="Salamov A."/>
            <person name="Ahrendt S.R."/>
            <person name="Lipzen A."/>
            <person name="Sullivan W."/>
            <person name="Andreopoulos W.B."/>
            <person name="Clum A."/>
            <person name="Lindquist E."/>
            <person name="Daum C."/>
            <person name="Ramamoorthy G.K."/>
            <person name="Gryganskyi A."/>
            <person name="Culley D."/>
            <person name="Magnuson J.K."/>
            <person name="James T.Y."/>
            <person name="O'Malley M.A."/>
            <person name="Stajich J.E."/>
            <person name="Spatafora J.W."/>
            <person name="Visel A."/>
            <person name="Grigoriev I.V."/>
        </authorList>
    </citation>
    <scope>NUCLEOTIDE SEQUENCE [LARGE SCALE GENOMIC DNA]</scope>
    <source>
        <strain evidence="3 4">62-1032</strain>
    </source>
</reference>
<feature type="chain" id="PRO_5013322414" description="Ser-Thr-rich glycosyl-phosphatidyl-inositol-anchored membrane family-domain-containing protein" evidence="2">
    <location>
        <begin position="25"/>
        <end position="254"/>
    </location>
</feature>
<evidence type="ECO:0008006" key="5">
    <source>
        <dbReference type="Google" id="ProtNLM"/>
    </source>
</evidence>
<dbReference type="InParanoid" id="A0A1Y2G494"/>
<evidence type="ECO:0000256" key="1">
    <source>
        <dbReference type="SAM" id="MobiDB-lite"/>
    </source>
</evidence>
<keyword evidence="2" id="KW-0732">Signal</keyword>
<sequence>MRSTLPSPFLPAVSFALLLTVAQALVVTLPTSLSDWDTTGTTPIYIQWALYPLTFPAPASQFFDIYIRNGVGGMYEPFLNQSLALSVDASTSTYYEVPASEAVKFVVGTGYQLFFSDPNDASVVYCDSEVFSIGVNPPPATNSSSSASSASSTDTLASSTDSSSSTDSTSTLPTTSSSSTDSLASSTELTTSPTASPSSSTSSTSSDKNRIVAATVPGGTAQQGQNLLFSAGSRVSLGGASIAAAVVAAGLSLA</sequence>
<comment type="caution">
    <text evidence="3">The sequence shown here is derived from an EMBL/GenBank/DDBJ whole genome shotgun (WGS) entry which is preliminary data.</text>
</comment>
<organism evidence="3 4">
    <name type="scientific">Leucosporidium creatinivorum</name>
    <dbReference type="NCBI Taxonomy" id="106004"/>
    <lineage>
        <taxon>Eukaryota</taxon>
        <taxon>Fungi</taxon>
        <taxon>Dikarya</taxon>
        <taxon>Basidiomycota</taxon>
        <taxon>Pucciniomycotina</taxon>
        <taxon>Microbotryomycetes</taxon>
        <taxon>Leucosporidiales</taxon>
        <taxon>Leucosporidium</taxon>
    </lineage>
</organism>
<dbReference type="EMBL" id="MCGR01000002">
    <property type="protein sequence ID" value="ORY91610.1"/>
    <property type="molecule type" value="Genomic_DNA"/>
</dbReference>
<proteinExistence type="predicted"/>
<evidence type="ECO:0000313" key="3">
    <source>
        <dbReference type="EMBL" id="ORY91610.1"/>
    </source>
</evidence>
<keyword evidence="4" id="KW-1185">Reference proteome</keyword>
<feature type="signal peptide" evidence="2">
    <location>
        <begin position="1"/>
        <end position="24"/>
    </location>
</feature>
<dbReference type="Proteomes" id="UP000193467">
    <property type="component" value="Unassembled WGS sequence"/>
</dbReference>
<gene>
    <name evidence="3" type="ORF">BCR35DRAFT_298846</name>
</gene>
<feature type="compositionally biased region" description="Low complexity" evidence="1">
    <location>
        <begin position="141"/>
        <end position="206"/>
    </location>
</feature>
<accession>A0A1Y2G494</accession>